<gene>
    <name evidence="1" type="ORF">SCHPADRAFT_90711</name>
</gene>
<evidence type="ECO:0000313" key="2">
    <source>
        <dbReference type="Proteomes" id="UP000053477"/>
    </source>
</evidence>
<dbReference type="InParanoid" id="A0A0H2S4M0"/>
<accession>A0A0H2S4M0</accession>
<dbReference type="OrthoDB" id="3365698at2759"/>
<protein>
    <submittedName>
        <fullName evidence="1">Uncharacterized protein</fullName>
    </submittedName>
</protein>
<dbReference type="AlphaFoldDB" id="A0A0H2S4M0"/>
<organism evidence="1 2">
    <name type="scientific">Schizopora paradoxa</name>
    <dbReference type="NCBI Taxonomy" id="27342"/>
    <lineage>
        <taxon>Eukaryota</taxon>
        <taxon>Fungi</taxon>
        <taxon>Dikarya</taxon>
        <taxon>Basidiomycota</taxon>
        <taxon>Agaricomycotina</taxon>
        <taxon>Agaricomycetes</taxon>
        <taxon>Hymenochaetales</taxon>
        <taxon>Schizoporaceae</taxon>
        <taxon>Schizopora</taxon>
    </lineage>
</organism>
<keyword evidence="2" id="KW-1185">Reference proteome</keyword>
<name>A0A0H2S4M0_9AGAM</name>
<dbReference type="EMBL" id="KQ085889">
    <property type="protein sequence ID" value="KLO19112.1"/>
    <property type="molecule type" value="Genomic_DNA"/>
</dbReference>
<dbReference type="Gene3D" id="1.20.1280.50">
    <property type="match status" value="1"/>
</dbReference>
<evidence type="ECO:0000313" key="1">
    <source>
        <dbReference type="EMBL" id="KLO19112.1"/>
    </source>
</evidence>
<reference evidence="1 2" key="1">
    <citation type="submission" date="2015-04" db="EMBL/GenBank/DDBJ databases">
        <title>Complete genome sequence of Schizopora paradoxa KUC8140, a cosmopolitan wood degrader in East Asia.</title>
        <authorList>
            <consortium name="DOE Joint Genome Institute"/>
            <person name="Min B."/>
            <person name="Park H."/>
            <person name="Jang Y."/>
            <person name="Kim J.-J."/>
            <person name="Kim K.H."/>
            <person name="Pangilinan J."/>
            <person name="Lipzen A."/>
            <person name="Riley R."/>
            <person name="Grigoriev I.V."/>
            <person name="Spatafora J.W."/>
            <person name="Choi I.-G."/>
        </authorList>
    </citation>
    <scope>NUCLEOTIDE SEQUENCE [LARGE SCALE GENOMIC DNA]</scope>
    <source>
        <strain evidence="1 2">KUC8140</strain>
    </source>
</reference>
<sequence length="213" mass="24679">MSLVERSTTSEATVVSPFANAIPEILVKIFNYTICSPHNYYEIASYRNIVTQPPWPFLFVCKHWRRVVLSSPTLWSTVVLLTRSTQINPSDGANGLSLYHSRVLDIHFRRSGDVPLTLVLVLTLSRTELKSTWERLITSRHRWRDVLINFMILDHDTPMDSSKCILRLCDMPKLESLSAWFVYEEDVTESLLGIELGFCPNLRQIKLSWRRHS</sequence>
<proteinExistence type="predicted"/>
<dbReference type="Proteomes" id="UP000053477">
    <property type="component" value="Unassembled WGS sequence"/>
</dbReference>